<gene>
    <name evidence="1" type="ORF">BC343_03190</name>
</gene>
<dbReference type="STRING" id="1792845.BC343_03190"/>
<reference evidence="1 2" key="1">
    <citation type="submission" date="2016-07" db="EMBL/GenBank/DDBJ databases">
        <title>Genomic analysis of zinc-resistant bacterium Mucilaginibacter pedocola TBZ30.</title>
        <authorList>
            <person name="Huang J."/>
            <person name="Tang J."/>
        </authorList>
    </citation>
    <scope>NUCLEOTIDE SEQUENCE [LARGE SCALE GENOMIC DNA]</scope>
    <source>
        <strain evidence="1 2">TBZ30</strain>
    </source>
</reference>
<comment type="caution">
    <text evidence="1">The sequence shown here is derived from an EMBL/GenBank/DDBJ whole genome shotgun (WGS) entry which is preliminary data.</text>
</comment>
<keyword evidence="2" id="KW-1185">Reference proteome</keyword>
<protein>
    <submittedName>
        <fullName evidence="1">Uncharacterized protein</fullName>
    </submittedName>
</protein>
<dbReference type="EMBL" id="MBTF01000001">
    <property type="protein sequence ID" value="OOQ62069.1"/>
    <property type="molecule type" value="Genomic_DNA"/>
</dbReference>
<evidence type="ECO:0000313" key="2">
    <source>
        <dbReference type="Proteomes" id="UP000189739"/>
    </source>
</evidence>
<accession>A0A1S9PMA7</accession>
<dbReference type="Proteomes" id="UP000189739">
    <property type="component" value="Unassembled WGS sequence"/>
</dbReference>
<organism evidence="1 2">
    <name type="scientific">Mucilaginibacter pedocola</name>
    <dbReference type="NCBI Taxonomy" id="1792845"/>
    <lineage>
        <taxon>Bacteria</taxon>
        <taxon>Pseudomonadati</taxon>
        <taxon>Bacteroidota</taxon>
        <taxon>Sphingobacteriia</taxon>
        <taxon>Sphingobacteriales</taxon>
        <taxon>Sphingobacteriaceae</taxon>
        <taxon>Mucilaginibacter</taxon>
    </lineage>
</organism>
<name>A0A1S9PMA7_9SPHI</name>
<evidence type="ECO:0000313" key="1">
    <source>
        <dbReference type="EMBL" id="OOQ62069.1"/>
    </source>
</evidence>
<sequence>MVTKAQTWAPGHYTDAQGKQYAGIIRSSPGGKGPFEGEGYIEFKDSEKGEVIPLSTSDLRSFVVGQDSFVVAKAPAGGKWSKLQTDFVRVVMNEEVKLYSLRVADGSPASYKGSGKTHKISNTARLLLGGYRADPNSAIAQNPTLTKDGLVKNAPNYTVPTAPTTYKTGPTNRGSNYKKSYYYGIGPNDLTYITDENFNDAIKATMQASPKVADYIIGNRFGLDNIEELIAYFNKEKAKSN</sequence>
<dbReference type="AlphaFoldDB" id="A0A1S9PMA7"/>
<proteinExistence type="predicted"/>